<evidence type="ECO:0000313" key="3">
    <source>
        <dbReference type="EMBL" id="TDP32855.1"/>
    </source>
</evidence>
<evidence type="ECO:0000256" key="1">
    <source>
        <dbReference type="ARBA" id="ARBA00008791"/>
    </source>
</evidence>
<dbReference type="AlphaFoldDB" id="A0A4R6P618"/>
<sequence>MDRYQRIVVGTDGSEAAQLAVTVAGEVALRLGVPITALTVWKEKARKSALDPESAVRISAAAVAALVEAGLSQVTALDMAGTPSAALLEVGAQDPGTLLVIGARGLGRSKDRLTSSTANHVSHHSPTDVLFTHKVPKRWTTVGLATDGSPSSMLAVRRGYDLALELGARPFLVTATKTDADGAETLAQVHAALSLDDPELLGHDVLTGVPPAEALCNAAWKYDLVVIGNRGMSGPARLLGSVANKVTHDIDTNLLLVATTHGSDDPAPEPDPPR</sequence>
<reference evidence="3 4" key="1">
    <citation type="submission" date="2019-03" db="EMBL/GenBank/DDBJ databases">
        <title>Genomic Encyclopedia of Type Strains, Phase IV (KMG-IV): sequencing the most valuable type-strain genomes for metagenomic binning, comparative biology and taxonomic classification.</title>
        <authorList>
            <person name="Goeker M."/>
        </authorList>
    </citation>
    <scope>NUCLEOTIDE SEQUENCE [LARGE SCALE GENOMIC DNA]</scope>
    <source>
        <strain evidence="3 4">DSM 44496</strain>
    </source>
</reference>
<dbReference type="InterPro" id="IPR006015">
    <property type="entry name" value="Universal_stress_UspA"/>
</dbReference>
<feature type="domain" description="UspA" evidence="2">
    <location>
        <begin position="4"/>
        <end position="131"/>
    </location>
</feature>
<proteinExistence type="inferred from homology"/>
<dbReference type="Pfam" id="PF00582">
    <property type="entry name" value="Usp"/>
    <property type="match status" value="2"/>
</dbReference>
<protein>
    <submittedName>
        <fullName evidence="3">Nucleotide-binding universal stress UspA family protein</fullName>
    </submittedName>
</protein>
<dbReference type="CDD" id="cd00293">
    <property type="entry name" value="USP-like"/>
    <property type="match status" value="2"/>
</dbReference>
<dbReference type="PANTHER" id="PTHR46268:SF6">
    <property type="entry name" value="UNIVERSAL STRESS PROTEIN UP12"/>
    <property type="match status" value="1"/>
</dbReference>
<evidence type="ECO:0000259" key="2">
    <source>
        <dbReference type="Pfam" id="PF00582"/>
    </source>
</evidence>
<evidence type="ECO:0000313" key="4">
    <source>
        <dbReference type="Proteomes" id="UP000295087"/>
    </source>
</evidence>
<organism evidence="3 4">
    <name type="scientific">Nocardia ignorata</name>
    <dbReference type="NCBI Taxonomy" id="145285"/>
    <lineage>
        <taxon>Bacteria</taxon>
        <taxon>Bacillati</taxon>
        <taxon>Actinomycetota</taxon>
        <taxon>Actinomycetes</taxon>
        <taxon>Mycobacteriales</taxon>
        <taxon>Nocardiaceae</taxon>
        <taxon>Nocardia</taxon>
    </lineage>
</organism>
<accession>A0A4R6P618</accession>
<dbReference type="Gene3D" id="3.40.50.12370">
    <property type="match status" value="2"/>
</dbReference>
<keyword evidence="4" id="KW-1185">Reference proteome</keyword>
<dbReference type="RefSeq" id="WP_067490044.1">
    <property type="nucleotide sequence ID" value="NZ_JBHXPO010000003.1"/>
</dbReference>
<dbReference type="PRINTS" id="PR01438">
    <property type="entry name" value="UNVRSLSTRESS"/>
</dbReference>
<dbReference type="Proteomes" id="UP000295087">
    <property type="component" value="Unassembled WGS sequence"/>
</dbReference>
<name>A0A4R6P618_NOCIG</name>
<comment type="similarity">
    <text evidence="1">Belongs to the universal stress protein A family.</text>
</comment>
<dbReference type="PANTHER" id="PTHR46268">
    <property type="entry name" value="STRESS RESPONSE PROTEIN NHAX"/>
    <property type="match status" value="1"/>
</dbReference>
<dbReference type="InterPro" id="IPR006016">
    <property type="entry name" value="UspA"/>
</dbReference>
<gene>
    <name evidence="3" type="ORF">DFR75_10593</name>
</gene>
<dbReference type="EMBL" id="SNXK01000005">
    <property type="protein sequence ID" value="TDP32855.1"/>
    <property type="molecule type" value="Genomic_DNA"/>
</dbReference>
<dbReference type="SUPFAM" id="SSF52402">
    <property type="entry name" value="Adenine nucleotide alpha hydrolases-like"/>
    <property type="match status" value="2"/>
</dbReference>
<feature type="domain" description="UspA" evidence="2">
    <location>
        <begin position="141"/>
        <end position="257"/>
    </location>
</feature>
<comment type="caution">
    <text evidence="3">The sequence shown here is derived from an EMBL/GenBank/DDBJ whole genome shotgun (WGS) entry which is preliminary data.</text>
</comment>